<reference evidence="1" key="1">
    <citation type="submission" date="2021-08" db="EMBL/GenBank/DDBJ databases">
        <authorList>
            <person name="Zhang H."/>
            <person name="Xu M."/>
            <person name="Yu Z."/>
            <person name="Yang L."/>
            <person name="Cai Y."/>
        </authorList>
    </citation>
    <scope>NUCLEOTIDE SEQUENCE</scope>
    <source>
        <strain evidence="1">CHL1</strain>
    </source>
</reference>
<protein>
    <submittedName>
        <fullName evidence="1">Uncharacterized protein</fullName>
    </submittedName>
</protein>
<dbReference type="EMBL" id="CP081869">
    <property type="protein sequence ID" value="QZO01251.1"/>
    <property type="molecule type" value="Genomic_DNA"/>
</dbReference>
<evidence type="ECO:0000313" key="1">
    <source>
        <dbReference type="EMBL" id="QZO01251.1"/>
    </source>
</evidence>
<dbReference type="Proteomes" id="UP000825701">
    <property type="component" value="Chromosome"/>
</dbReference>
<keyword evidence="2" id="KW-1185">Reference proteome</keyword>
<accession>A0A9E6RGX4</accession>
<name>A0A9E6RGX4_9HYPH</name>
<proteinExistence type="predicted"/>
<gene>
    <name evidence="1" type="ORF">K6K41_06900</name>
</gene>
<evidence type="ECO:0000313" key="2">
    <source>
        <dbReference type="Proteomes" id="UP000825701"/>
    </source>
</evidence>
<dbReference type="RefSeq" id="WP_261404488.1">
    <property type="nucleotide sequence ID" value="NZ_CP081869.1"/>
</dbReference>
<organism evidence="1 2">
    <name type="scientific">Chenggangzhangella methanolivorans</name>
    <dbReference type="NCBI Taxonomy" id="1437009"/>
    <lineage>
        <taxon>Bacteria</taxon>
        <taxon>Pseudomonadati</taxon>
        <taxon>Pseudomonadota</taxon>
        <taxon>Alphaproteobacteria</taxon>
        <taxon>Hyphomicrobiales</taxon>
        <taxon>Methylopilaceae</taxon>
        <taxon>Chenggangzhangella</taxon>
    </lineage>
</organism>
<sequence length="81" mass="8657">MAARLRRAALGWLSLLLLPLPAVVGYAESRVPLGAPAEISNRSAKGDRLPLARRAELPWRSCASTERGNHVAICRVLGAAD</sequence>
<dbReference type="KEGG" id="cmet:K6K41_06900"/>
<dbReference type="AlphaFoldDB" id="A0A9E6RGX4"/>